<reference evidence="4" key="1">
    <citation type="submission" date="2017-02" db="UniProtKB">
        <authorList>
            <consortium name="WormBaseParasite"/>
        </authorList>
    </citation>
    <scope>IDENTIFICATION</scope>
</reference>
<evidence type="ECO:0000256" key="1">
    <source>
        <dbReference type="SAM" id="MobiDB-lite"/>
    </source>
</evidence>
<sequence>MTKSQNLTHSQSWKGMVNNEKTRINGEGHRQRGRRGPQAELVPTEEGETERKLRREKE</sequence>
<dbReference type="EMBL" id="UZAF01016522">
    <property type="protein sequence ID" value="VDO29584.1"/>
    <property type="molecule type" value="Genomic_DNA"/>
</dbReference>
<protein>
    <submittedName>
        <fullName evidence="2 4">Uncharacterized protein</fullName>
    </submittedName>
</protein>
<proteinExistence type="predicted"/>
<feature type="compositionally biased region" description="Basic and acidic residues" evidence="1">
    <location>
        <begin position="49"/>
        <end position="58"/>
    </location>
</feature>
<dbReference type="WBParaSite" id="HPLM_0000664101-mRNA-1">
    <property type="protein sequence ID" value="HPLM_0000664101-mRNA-1"/>
    <property type="gene ID" value="HPLM_0000664101"/>
</dbReference>
<feature type="compositionally biased region" description="Basic and acidic residues" evidence="1">
    <location>
        <begin position="20"/>
        <end position="30"/>
    </location>
</feature>
<evidence type="ECO:0000313" key="3">
    <source>
        <dbReference type="Proteomes" id="UP000268014"/>
    </source>
</evidence>
<dbReference type="Proteomes" id="UP000268014">
    <property type="component" value="Unassembled WGS sequence"/>
</dbReference>
<accession>A0A0N4W8S8</accession>
<gene>
    <name evidence="2" type="ORF">HPLM_LOCUS6633</name>
</gene>
<dbReference type="AlphaFoldDB" id="A0A0N4W8S8"/>
<feature type="region of interest" description="Disordered" evidence="1">
    <location>
        <begin position="1"/>
        <end position="58"/>
    </location>
</feature>
<name>A0A0N4W8S8_HAEPC</name>
<evidence type="ECO:0000313" key="2">
    <source>
        <dbReference type="EMBL" id="VDO29584.1"/>
    </source>
</evidence>
<organism evidence="4">
    <name type="scientific">Haemonchus placei</name>
    <name type="common">Barber's pole worm</name>
    <dbReference type="NCBI Taxonomy" id="6290"/>
    <lineage>
        <taxon>Eukaryota</taxon>
        <taxon>Metazoa</taxon>
        <taxon>Ecdysozoa</taxon>
        <taxon>Nematoda</taxon>
        <taxon>Chromadorea</taxon>
        <taxon>Rhabditida</taxon>
        <taxon>Rhabditina</taxon>
        <taxon>Rhabditomorpha</taxon>
        <taxon>Strongyloidea</taxon>
        <taxon>Trichostrongylidae</taxon>
        <taxon>Haemonchus</taxon>
    </lineage>
</organism>
<keyword evidence="3" id="KW-1185">Reference proteome</keyword>
<feature type="compositionally biased region" description="Polar residues" evidence="1">
    <location>
        <begin position="1"/>
        <end position="13"/>
    </location>
</feature>
<evidence type="ECO:0000313" key="4">
    <source>
        <dbReference type="WBParaSite" id="HPLM_0000664101-mRNA-1"/>
    </source>
</evidence>
<reference evidence="2 3" key="2">
    <citation type="submission" date="2018-11" db="EMBL/GenBank/DDBJ databases">
        <authorList>
            <consortium name="Pathogen Informatics"/>
        </authorList>
    </citation>
    <scope>NUCLEOTIDE SEQUENCE [LARGE SCALE GENOMIC DNA]</scope>
    <source>
        <strain evidence="2 3">MHpl1</strain>
    </source>
</reference>